<accession>A0A0G1A6H8</accession>
<gene>
    <name evidence="1" type="ORF">UV20_C0009G0033</name>
</gene>
<organism evidence="1 2">
    <name type="scientific">Candidatus Magasanikbacteria bacterium GW2011_GWA2_42_32</name>
    <dbReference type="NCBI Taxonomy" id="1619039"/>
    <lineage>
        <taxon>Bacteria</taxon>
        <taxon>Candidatus Magasanikiibacteriota</taxon>
    </lineage>
</organism>
<sequence>MSSLNDGNNSQETKRLKSANLSLLSAYQFFAIQKRYEGHPYKRISAEIKQNYGIEIAEGTIKWWFYKGGPLAQCYREYADNMVQLEIEEVQDFIRGNLSKAAKVLAQVMQGMGGPAQVMAAKEFLERGLGKVGEEINLKHSGTVGVAMIDILRAIKEAKNELRENQNNNQSAR</sequence>
<dbReference type="AlphaFoldDB" id="A0A0G1A6H8"/>
<dbReference type="EMBL" id="LCDO01000009">
    <property type="protein sequence ID" value="KKS56554.1"/>
    <property type="molecule type" value="Genomic_DNA"/>
</dbReference>
<proteinExistence type="predicted"/>
<name>A0A0G1A6H8_9BACT</name>
<evidence type="ECO:0000313" key="1">
    <source>
        <dbReference type="EMBL" id="KKS56554.1"/>
    </source>
</evidence>
<reference evidence="1 2" key="1">
    <citation type="journal article" date="2015" name="Nature">
        <title>rRNA introns, odd ribosomes, and small enigmatic genomes across a large radiation of phyla.</title>
        <authorList>
            <person name="Brown C.T."/>
            <person name="Hug L.A."/>
            <person name="Thomas B.C."/>
            <person name="Sharon I."/>
            <person name="Castelle C.J."/>
            <person name="Singh A."/>
            <person name="Wilkins M.J."/>
            <person name="Williams K.H."/>
            <person name="Banfield J.F."/>
        </authorList>
    </citation>
    <scope>NUCLEOTIDE SEQUENCE [LARGE SCALE GENOMIC DNA]</scope>
</reference>
<protein>
    <submittedName>
        <fullName evidence="1">Uncharacterized protein</fullName>
    </submittedName>
</protein>
<dbReference type="Proteomes" id="UP000034837">
    <property type="component" value="Unassembled WGS sequence"/>
</dbReference>
<comment type="caution">
    <text evidence="1">The sequence shown here is derived from an EMBL/GenBank/DDBJ whole genome shotgun (WGS) entry which is preliminary data.</text>
</comment>
<evidence type="ECO:0000313" key="2">
    <source>
        <dbReference type="Proteomes" id="UP000034837"/>
    </source>
</evidence>